<reference evidence="1 2" key="1">
    <citation type="submission" date="2020-08" db="EMBL/GenBank/DDBJ databases">
        <title>Genomic Encyclopedia of Type Strains, Phase IV (KMG-V): Genome sequencing to study the core and pangenomes of soil and plant-associated prokaryotes.</title>
        <authorList>
            <person name="Whitman W."/>
        </authorList>
    </citation>
    <scope>NUCLEOTIDE SEQUENCE [LARGE SCALE GENOMIC DNA]</scope>
    <source>
        <strain evidence="1 2">M8UP14</strain>
    </source>
</reference>
<proteinExistence type="predicted"/>
<evidence type="ECO:0008006" key="3">
    <source>
        <dbReference type="Google" id="ProtNLM"/>
    </source>
</evidence>
<evidence type="ECO:0000313" key="1">
    <source>
        <dbReference type="EMBL" id="MBB5060736.1"/>
    </source>
</evidence>
<accession>A0A7W8E6J1</accession>
<protein>
    <recommendedName>
        <fullName evidence="3">TrfA protein</fullName>
    </recommendedName>
</protein>
<name>A0A7W8E6J1_9BACT</name>
<dbReference type="InterPro" id="IPR010751">
    <property type="entry name" value="TrfA"/>
</dbReference>
<dbReference type="Proteomes" id="UP000540989">
    <property type="component" value="Unassembled WGS sequence"/>
</dbReference>
<comment type="caution">
    <text evidence="1">The sequence shown here is derived from an EMBL/GenBank/DDBJ whole genome shotgun (WGS) entry which is preliminary data.</text>
</comment>
<organism evidence="1 2">
    <name type="scientific">Granulicella aggregans</name>
    <dbReference type="NCBI Taxonomy" id="474949"/>
    <lineage>
        <taxon>Bacteria</taxon>
        <taxon>Pseudomonadati</taxon>
        <taxon>Acidobacteriota</taxon>
        <taxon>Terriglobia</taxon>
        <taxon>Terriglobales</taxon>
        <taxon>Acidobacteriaceae</taxon>
        <taxon>Granulicella</taxon>
    </lineage>
</organism>
<evidence type="ECO:0000313" key="2">
    <source>
        <dbReference type="Proteomes" id="UP000540989"/>
    </source>
</evidence>
<dbReference type="RefSeq" id="WP_184223207.1">
    <property type="nucleotide sequence ID" value="NZ_JACHIP010000018.1"/>
</dbReference>
<keyword evidence="2" id="KW-1185">Reference proteome</keyword>
<gene>
    <name evidence="1" type="ORF">HDF16_005472</name>
</gene>
<dbReference type="Pfam" id="PF07042">
    <property type="entry name" value="TrfA"/>
    <property type="match status" value="1"/>
</dbReference>
<dbReference type="AlphaFoldDB" id="A0A7W8E6J1"/>
<dbReference type="EMBL" id="JACHIP010000018">
    <property type="protein sequence ID" value="MBB5060736.1"/>
    <property type="molecule type" value="Genomic_DNA"/>
</dbReference>
<sequence length="292" mass="33633">MPIDQLQQMLPIWPDDVRGGPNPLLRSAFFAAVASKHRKIFENRTTAAEEPEGILIAAQDGVAIKYTGTQLNQYDADVFFEILHRSRRSPLGTVVCFTGAEFLESIGRVRNNLNYQDLDMSLRRLKRGTVDVAWRSPSSRPMAYTGSLLAEVERDTESKLYKVSLFPKIKVLFEPSTFTYLQWPDRKKLIRAPLAQWLHSFFSTHAKPFPISVDWIQDKSGHGASRRADFLRTLRKAIEVLQVQLDWQIEWTDDDRLKITHATTESQKRHIGRAEKRRAVIEANKQRGLLFR</sequence>